<accession>A0A2T0LWV3</accession>
<reference evidence="2 3" key="1">
    <citation type="submission" date="2018-03" db="EMBL/GenBank/DDBJ databases">
        <title>Genomic Encyclopedia of Type Strains, Phase III (KMG-III): the genomes of soil and plant-associated and newly described type strains.</title>
        <authorList>
            <person name="Whitman W."/>
        </authorList>
    </citation>
    <scope>NUCLEOTIDE SEQUENCE [LARGE SCALE GENOMIC DNA]</scope>
    <source>
        <strain evidence="2 3">CGMCC 4.7125</strain>
    </source>
</reference>
<keyword evidence="3" id="KW-1185">Reference proteome</keyword>
<dbReference type="EMBL" id="PVNH01000004">
    <property type="protein sequence ID" value="PRX48502.1"/>
    <property type="molecule type" value="Genomic_DNA"/>
</dbReference>
<dbReference type="Pfam" id="PF03608">
    <property type="entry name" value="EII-GUT"/>
    <property type="match status" value="1"/>
</dbReference>
<protein>
    <submittedName>
        <fullName evidence="2">PTS system glucitol/sorbitol-specific IIC component</fullName>
    </submittedName>
</protein>
<gene>
    <name evidence="2" type="ORF">B0I33_104319</name>
</gene>
<evidence type="ECO:0000256" key="1">
    <source>
        <dbReference type="SAM" id="Phobius"/>
    </source>
</evidence>
<feature type="transmembrane region" description="Helical" evidence="1">
    <location>
        <begin position="165"/>
        <end position="182"/>
    </location>
</feature>
<organism evidence="2 3">
    <name type="scientific">Prauserella shujinwangii</name>
    <dbReference type="NCBI Taxonomy" id="1453103"/>
    <lineage>
        <taxon>Bacteria</taxon>
        <taxon>Bacillati</taxon>
        <taxon>Actinomycetota</taxon>
        <taxon>Actinomycetes</taxon>
        <taxon>Pseudonocardiales</taxon>
        <taxon>Pseudonocardiaceae</taxon>
        <taxon>Prauserella</taxon>
    </lineage>
</organism>
<comment type="caution">
    <text evidence="2">The sequence shown here is derived from an EMBL/GenBank/DDBJ whole genome shotgun (WGS) entry which is preliminary data.</text>
</comment>
<proteinExistence type="predicted"/>
<dbReference type="GO" id="GO:0016020">
    <property type="term" value="C:membrane"/>
    <property type="evidence" value="ECO:0007669"/>
    <property type="project" value="InterPro"/>
</dbReference>
<evidence type="ECO:0000313" key="3">
    <source>
        <dbReference type="Proteomes" id="UP000238362"/>
    </source>
</evidence>
<dbReference type="RefSeq" id="WP_245900608.1">
    <property type="nucleotide sequence ID" value="NZ_PVNH01000004.1"/>
</dbReference>
<dbReference type="GO" id="GO:0009401">
    <property type="term" value="P:phosphoenolpyruvate-dependent sugar phosphotransferase system"/>
    <property type="evidence" value="ECO:0007669"/>
    <property type="project" value="InterPro"/>
</dbReference>
<keyword evidence="1" id="KW-0812">Transmembrane</keyword>
<dbReference type="Proteomes" id="UP000238362">
    <property type="component" value="Unassembled WGS sequence"/>
</dbReference>
<feature type="transmembrane region" description="Helical" evidence="1">
    <location>
        <begin position="87"/>
        <end position="110"/>
    </location>
</feature>
<dbReference type="InterPro" id="IPR004699">
    <property type="entry name" value="PTS_IID_sorb"/>
</dbReference>
<sequence length="216" mass="24090">MQVLAVMAQQQPAQPESESSGGVLGVFEWLGTHFIGLFNESGEQFVGLVTGILPTLIVLLTFMYALTTFIGEQRVTRAVQWSARWWITRYTVMPVIAVLMLTNPMCYSFGRFLPERHKPAFYDSAVSFVHPVTTFFPYANAGELFVWLGIANGVMQLGESTVPLALRYFLVGILVIFIRGIVTEKITAFMIKRTGRSEVFADFDREFEAAKAGGKA</sequence>
<feature type="transmembrane region" description="Helical" evidence="1">
    <location>
        <begin position="45"/>
        <end position="66"/>
    </location>
</feature>
<name>A0A2T0LWV3_9PSEU</name>
<dbReference type="PANTHER" id="PTHR40399">
    <property type="entry name" value="PTS SYSTEM GLUCITOL/SORBITOL-SPECIFIC EIIC COMPONENT"/>
    <property type="match status" value="1"/>
</dbReference>
<keyword evidence="1" id="KW-1133">Transmembrane helix</keyword>
<dbReference type="PANTHER" id="PTHR40399:SF1">
    <property type="entry name" value="PTS SYSTEM GLUCITOL_SORBITOL-SPECIFIC EIIC COMPONENT"/>
    <property type="match status" value="1"/>
</dbReference>
<dbReference type="PROSITE" id="PS51107">
    <property type="entry name" value="PTS_EIIC_TYPE_5"/>
    <property type="match status" value="1"/>
</dbReference>
<evidence type="ECO:0000313" key="2">
    <source>
        <dbReference type="EMBL" id="PRX48502.1"/>
    </source>
</evidence>
<dbReference type="AlphaFoldDB" id="A0A2T0LWV3"/>
<keyword evidence="1" id="KW-0472">Membrane</keyword>
<dbReference type="NCBIfam" id="TIGR00821">
    <property type="entry name" value="EII-GUT"/>
    <property type="match status" value="1"/>
</dbReference>